<dbReference type="HAMAP" id="MF_01813">
    <property type="entry name" value="MenG_UbiE_methyltr"/>
    <property type="match status" value="1"/>
</dbReference>
<evidence type="ECO:0000256" key="2">
    <source>
        <dbReference type="ARBA" id="ARBA00022679"/>
    </source>
</evidence>
<organism evidence="5 6">
    <name type="scientific">Liquorilactobacillus hordei DSM 19519</name>
    <dbReference type="NCBI Taxonomy" id="1423759"/>
    <lineage>
        <taxon>Bacteria</taxon>
        <taxon>Bacillati</taxon>
        <taxon>Bacillota</taxon>
        <taxon>Bacilli</taxon>
        <taxon>Lactobacillales</taxon>
        <taxon>Lactobacillaceae</taxon>
        <taxon>Liquorilactobacillus</taxon>
    </lineage>
</organism>
<evidence type="ECO:0000313" key="5">
    <source>
        <dbReference type="EMBL" id="KRL07200.1"/>
    </source>
</evidence>
<keyword evidence="3 4" id="KW-0949">S-adenosyl-L-methionine</keyword>
<dbReference type="GO" id="GO:0032259">
    <property type="term" value="P:methylation"/>
    <property type="evidence" value="ECO:0007669"/>
    <property type="project" value="UniProtKB-KW"/>
</dbReference>
<comment type="pathway">
    <text evidence="4">Quinol/quinone metabolism; menaquinone biosynthesis; menaquinol from 1,4-dihydroxy-2-naphthoate: step 2/2.</text>
</comment>
<dbReference type="NCBIfam" id="TIGR01934">
    <property type="entry name" value="MenG_MenH_UbiE"/>
    <property type="match status" value="1"/>
</dbReference>
<feature type="binding site" evidence="4">
    <location>
        <begin position="126"/>
        <end position="127"/>
    </location>
    <ligand>
        <name>S-adenosyl-L-methionine</name>
        <dbReference type="ChEBI" id="CHEBI:59789"/>
    </ligand>
</feature>
<evidence type="ECO:0000313" key="6">
    <source>
        <dbReference type="Proteomes" id="UP000051448"/>
    </source>
</evidence>
<keyword evidence="6" id="KW-1185">Reference proteome</keyword>
<feature type="binding site" evidence="4">
    <location>
        <position position="98"/>
    </location>
    <ligand>
        <name>S-adenosyl-L-methionine</name>
        <dbReference type="ChEBI" id="CHEBI:59789"/>
    </ligand>
</feature>
<dbReference type="GO" id="GO:0043770">
    <property type="term" value="F:demethylmenaquinone methyltransferase activity"/>
    <property type="evidence" value="ECO:0007669"/>
    <property type="project" value="UniProtKB-UniRule"/>
</dbReference>
<dbReference type="SUPFAM" id="SSF53335">
    <property type="entry name" value="S-adenosyl-L-methionine-dependent methyltransferases"/>
    <property type="match status" value="1"/>
</dbReference>
<evidence type="ECO:0000256" key="3">
    <source>
        <dbReference type="ARBA" id="ARBA00022691"/>
    </source>
</evidence>
<dbReference type="Pfam" id="PF01209">
    <property type="entry name" value="Ubie_methyltran"/>
    <property type="match status" value="1"/>
</dbReference>
<dbReference type="PROSITE" id="PS01184">
    <property type="entry name" value="UBIE_2"/>
    <property type="match status" value="1"/>
</dbReference>
<dbReference type="PATRIC" id="fig|1423759.3.peg.2264"/>
<dbReference type="GO" id="GO:0009234">
    <property type="term" value="P:menaquinone biosynthetic process"/>
    <property type="evidence" value="ECO:0007669"/>
    <property type="project" value="UniProtKB-UniRule"/>
</dbReference>
<evidence type="ECO:0000256" key="4">
    <source>
        <dbReference type="HAMAP-Rule" id="MF_01813"/>
    </source>
</evidence>
<gene>
    <name evidence="4" type="primary">menG</name>
    <name evidence="5" type="ORF">FC92_GL002167</name>
</gene>
<name>A0A0R1MGP6_9LACO</name>
<dbReference type="Gene3D" id="3.40.50.150">
    <property type="entry name" value="Vaccinia Virus protein VP39"/>
    <property type="match status" value="1"/>
</dbReference>
<dbReference type="PROSITE" id="PS51608">
    <property type="entry name" value="SAM_MT_UBIE"/>
    <property type="match status" value="1"/>
</dbReference>
<dbReference type="NCBIfam" id="NF001243">
    <property type="entry name" value="PRK00216.1-4"/>
    <property type="match status" value="1"/>
</dbReference>
<dbReference type="InterPro" id="IPR029063">
    <property type="entry name" value="SAM-dependent_MTases_sf"/>
</dbReference>
<dbReference type="EC" id="2.1.1.163" evidence="4"/>
<dbReference type="UniPathway" id="UPA00079">
    <property type="reaction ID" value="UER00169"/>
</dbReference>
<dbReference type="EMBL" id="AZDX01000008">
    <property type="protein sequence ID" value="KRL07200.1"/>
    <property type="molecule type" value="Genomic_DNA"/>
</dbReference>
<dbReference type="InterPro" id="IPR004033">
    <property type="entry name" value="UbiE/COQ5_MeTrFase"/>
</dbReference>
<keyword evidence="4" id="KW-0474">Menaquinone biosynthesis</keyword>
<accession>A0A0R1MGP6</accession>
<dbReference type="PANTHER" id="PTHR43591">
    <property type="entry name" value="METHYLTRANSFERASE"/>
    <property type="match status" value="1"/>
</dbReference>
<feature type="binding site" evidence="4">
    <location>
        <position position="77"/>
    </location>
    <ligand>
        <name>S-adenosyl-L-methionine</name>
        <dbReference type="ChEBI" id="CHEBI:59789"/>
    </ligand>
</feature>
<comment type="caution">
    <text evidence="5">The sequence shown here is derived from an EMBL/GenBank/DDBJ whole genome shotgun (WGS) entry which is preliminary data.</text>
</comment>
<comment type="caution">
    <text evidence="4">Lacks conserved residue(s) required for the propagation of feature annotation.</text>
</comment>
<dbReference type="STRING" id="1423759.FC92_GL002167"/>
<dbReference type="Proteomes" id="UP000051448">
    <property type="component" value="Unassembled WGS sequence"/>
</dbReference>
<comment type="function">
    <text evidence="4">Methyltransferase required for the conversion of demethylmenaquinol (DMKH2) to menaquinol (MKH2).</text>
</comment>
<comment type="catalytic activity">
    <reaction evidence="4">
        <text>a 2-demethylmenaquinol + S-adenosyl-L-methionine = a menaquinol + S-adenosyl-L-homocysteine + H(+)</text>
        <dbReference type="Rhea" id="RHEA:42640"/>
        <dbReference type="Rhea" id="RHEA-COMP:9539"/>
        <dbReference type="Rhea" id="RHEA-COMP:9563"/>
        <dbReference type="ChEBI" id="CHEBI:15378"/>
        <dbReference type="ChEBI" id="CHEBI:18151"/>
        <dbReference type="ChEBI" id="CHEBI:55437"/>
        <dbReference type="ChEBI" id="CHEBI:57856"/>
        <dbReference type="ChEBI" id="CHEBI:59789"/>
        <dbReference type="EC" id="2.1.1.163"/>
    </reaction>
</comment>
<protein>
    <recommendedName>
        <fullName evidence="4">Demethylmenaquinone methyltransferase</fullName>
        <ecNumber evidence="4">2.1.1.163</ecNumber>
    </recommendedName>
</protein>
<sequence>MIALTGKYIRKREVYYLVLTNKTPEEKVNSLFDRVAPEYDSMNNWISMGLEKNWRRETMKRLNIKVDSKLLDVCCGTGTWTADLANELSNEGHVTGLDFSKEMLKLAEKKLIDVEQRKNIDLVQGNAMELPFTDNSFAGTTIGFGLRNVPDASQVLSEMTRVVKPGGFVACLETSQPQNVFVKSVWNIFFKLVPVIAKVRGNNYADYDYLQKTTKKFVSANRLKEMFEEVGLQKVTYKQFSLGAVVLHIGYKSL</sequence>
<dbReference type="InterPro" id="IPR023576">
    <property type="entry name" value="UbiE/COQ5_MeTrFase_CS"/>
</dbReference>
<dbReference type="PANTHER" id="PTHR43591:SF24">
    <property type="entry name" value="2-METHOXY-6-POLYPRENYL-1,4-BENZOQUINOL METHYLASE, MITOCHONDRIAL"/>
    <property type="match status" value="1"/>
</dbReference>
<reference evidence="5 6" key="1">
    <citation type="journal article" date="2015" name="Genome Announc.">
        <title>Expanding the biotechnology potential of lactobacilli through comparative genomics of 213 strains and associated genera.</title>
        <authorList>
            <person name="Sun Z."/>
            <person name="Harris H.M."/>
            <person name="McCann A."/>
            <person name="Guo C."/>
            <person name="Argimon S."/>
            <person name="Zhang W."/>
            <person name="Yang X."/>
            <person name="Jeffery I.B."/>
            <person name="Cooney J.C."/>
            <person name="Kagawa T.F."/>
            <person name="Liu W."/>
            <person name="Song Y."/>
            <person name="Salvetti E."/>
            <person name="Wrobel A."/>
            <person name="Rasinkangas P."/>
            <person name="Parkhill J."/>
            <person name="Rea M.C."/>
            <person name="O'Sullivan O."/>
            <person name="Ritari J."/>
            <person name="Douillard F.P."/>
            <person name="Paul Ross R."/>
            <person name="Yang R."/>
            <person name="Briner A.E."/>
            <person name="Felis G.E."/>
            <person name="de Vos W.M."/>
            <person name="Barrangou R."/>
            <person name="Klaenhammer T.R."/>
            <person name="Caufield P.W."/>
            <person name="Cui Y."/>
            <person name="Zhang H."/>
            <person name="O'Toole P.W."/>
        </authorList>
    </citation>
    <scope>NUCLEOTIDE SEQUENCE [LARGE SCALE GENOMIC DNA]</scope>
    <source>
        <strain evidence="5 6">DSM 19519</strain>
    </source>
</reference>
<dbReference type="CDD" id="cd02440">
    <property type="entry name" value="AdoMet_MTases"/>
    <property type="match status" value="1"/>
</dbReference>
<proteinExistence type="inferred from homology"/>
<keyword evidence="2 4" id="KW-0808">Transferase</keyword>
<comment type="similarity">
    <text evidence="4">Belongs to the class I-like SAM-binding methyltransferase superfamily. MenG/UbiE family.</text>
</comment>
<dbReference type="AlphaFoldDB" id="A0A0R1MGP6"/>
<dbReference type="NCBIfam" id="NF001244">
    <property type="entry name" value="PRK00216.1-5"/>
    <property type="match status" value="1"/>
</dbReference>
<keyword evidence="1 4" id="KW-0489">Methyltransferase</keyword>
<evidence type="ECO:0000256" key="1">
    <source>
        <dbReference type="ARBA" id="ARBA00022603"/>
    </source>
</evidence>